<evidence type="ECO:0000256" key="1">
    <source>
        <dbReference type="SAM" id="MobiDB-lite"/>
    </source>
</evidence>
<feature type="compositionally biased region" description="Basic and acidic residues" evidence="1">
    <location>
        <begin position="269"/>
        <end position="282"/>
    </location>
</feature>
<feature type="compositionally biased region" description="Acidic residues" evidence="1">
    <location>
        <begin position="37"/>
        <end position="56"/>
    </location>
</feature>
<organism evidence="2 3">
    <name type="scientific">Austropuccinia psidii MF-1</name>
    <dbReference type="NCBI Taxonomy" id="1389203"/>
    <lineage>
        <taxon>Eukaryota</taxon>
        <taxon>Fungi</taxon>
        <taxon>Dikarya</taxon>
        <taxon>Basidiomycota</taxon>
        <taxon>Pucciniomycotina</taxon>
        <taxon>Pucciniomycetes</taxon>
        <taxon>Pucciniales</taxon>
        <taxon>Sphaerophragmiaceae</taxon>
        <taxon>Austropuccinia</taxon>
    </lineage>
</organism>
<feature type="region of interest" description="Disordered" evidence="1">
    <location>
        <begin position="269"/>
        <end position="310"/>
    </location>
</feature>
<feature type="region of interest" description="Disordered" evidence="1">
    <location>
        <begin position="1"/>
        <end position="86"/>
    </location>
</feature>
<dbReference type="EMBL" id="AVOT02031841">
    <property type="protein sequence ID" value="MBW0525479.1"/>
    <property type="molecule type" value="Genomic_DNA"/>
</dbReference>
<protein>
    <submittedName>
        <fullName evidence="2">Uncharacterized protein</fullName>
    </submittedName>
</protein>
<keyword evidence="3" id="KW-1185">Reference proteome</keyword>
<dbReference type="Proteomes" id="UP000765509">
    <property type="component" value="Unassembled WGS sequence"/>
</dbReference>
<proteinExistence type="predicted"/>
<accession>A0A9Q3EQL4</accession>
<feature type="compositionally biased region" description="Low complexity" evidence="1">
    <location>
        <begin position="284"/>
        <end position="297"/>
    </location>
</feature>
<comment type="caution">
    <text evidence="2">The sequence shown here is derived from an EMBL/GenBank/DDBJ whole genome shotgun (WGS) entry which is preliminary data.</text>
</comment>
<evidence type="ECO:0000313" key="3">
    <source>
        <dbReference type="Proteomes" id="UP000765509"/>
    </source>
</evidence>
<name>A0A9Q3EQL4_9BASI</name>
<sequence>MPIQHSPPERQTRSQAGAQAVLTPNPRAPLDSTPEGPSEDGEEEEENFVEEEESEGTEGVPAPVGEPQSTGGPNLAQSNQPVSHPSEPSLLIIMHKMTQIMATLKADSSFKVSRPPAFKTPSRKAPECFDGLTPSKLEALFSIVNESFKIIWKITLITERKFFMPLHFLLARLQNGLSLIFTILPIKTKGSFLILGLYLNHNSLLYLGTQMKSLVSRIGDWGERGLIHHCRKGLPSRILDQLASHPSRIDSLQDLMDITLELDTRYNERQKEKNHHQEKNPEASKSNSSYPQISSSSKQKKKKNFQKRDKPHSSLLNEYFKLMNSEKERRIKEGLCTYCGGKHILESCLKRP</sequence>
<dbReference type="AlphaFoldDB" id="A0A9Q3EQL4"/>
<evidence type="ECO:0000313" key="2">
    <source>
        <dbReference type="EMBL" id="MBW0525479.1"/>
    </source>
</evidence>
<feature type="compositionally biased region" description="Polar residues" evidence="1">
    <location>
        <begin position="67"/>
        <end position="83"/>
    </location>
</feature>
<dbReference type="OrthoDB" id="5552562at2759"/>
<reference evidence="2" key="1">
    <citation type="submission" date="2021-03" db="EMBL/GenBank/DDBJ databases">
        <title>Draft genome sequence of rust myrtle Austropuccinia psidii MF-1, a brazilian biotype.</title>
        <authorList>
            <person name="Quecine M.C."/>
            <person name="Pachon D.M.R."/>
            <person name="Bonatelli M.L."/>
            <person name="Correr F.H."/>
            <person name="Franceschini L.M."/>
            <person name="Leite T.F."/>
            <person name="Margarido G.R.A."/>
            <person name="Almeida C.A."/>
            <person name="Ferrarezi J.A."/>
            <person name="Labate C.A."/>
        </authorList>
    </citation>
    <scope>NUCLEOTIDE SEQUENCE</scope>
    <source>
        <strain evidence="2">MF-1</strain>
    </source>
</reference>
<gene>
    <name evidence="2" type="ORF">O181_065194</name>
</gene>